<dbReference type="EMBL" id="NNAY01000223">
    <property type="protein sequence ID" value="OXU29904.1"/>
    <property type="molecule type" value="Genomic_DNA"/>
</dbReference>
<gene>
    <name evidence="2" type="ORF">TSAR_001000</name>
</gene>
<evidence type="ECO:0000313" key="3">
    <source>
        <dbReference type="Proteomes" id="UP000215335"/>
    </source>
</evidence>
<feature type="compositionally biased region" description="Polar residues" evidence="1">
    <location>
        <begin position="45"/>
        <end position="67"/>
    </location>
</feature>
<name>A0A232FGN7_9HYME</name>
<organism evidence="2 3">
    <name type="scientific">Trichomalopsis sarcophagae</name>
    <dbReference type="NCBI Taxonomy" id="543379"/>
    <lineage>
        <taxon>Eukaryota</taxon>
        <taxon>Metazoa</taxon>
        <taxon>Ecdysozoa</taxon>
        <taxon>Arthropoda</taxon>
        <taxon>Hexapoda</taxon>
        <taxon>Insecta</taxon>
        <taxon>Pterygota</taxon>
        <taxon>Neoptera</taxon>
        <taxon>Endopterygota</taxon>
        <taxon>Hymenoptera</taxon>
        <taxon>Apocrita</taxon>
        <taxon>Proctotrupomorpha</taxon>
        <taxon>Chalcidoidea</taxon>
        <taxon>Pteromalidae</taxon>
        <taxon>Pteromalinae</taxon>
        <taxon>Trichomalopsis</taxon>
    </lineage>
</organism>
<accession>A0A232FGN7</accession>
<feature type="region of interest" description="Disordered" evidence="1">
    <location>
        <begin position="41"/>
        <end position="94"/>
    </location>
</feature>
<dbReference type="AlphaFoldDB" id="A0A232FGN7"/>
<evidence type="ECO:0000313" key="2">
    <source>
        <dbReference type="EMBL" id="OXU29904.1"/>
    </source>
</evidence>
<keyword evidence="3" id="KW-1185">Reference proteome</keyword>
<comment type="caution">
    <text evidence="2">The sequence shown here is derived from an EMBL/GenBank/DDBJ whole genome shotgun (WGS) entry which is preliminary data.</text>
</comment>
<sequence>MVTAPKLYLVMHPDSIGNAQHRRVNFYRFRYLYLVQPRGLERETSSGTPGYKKSSSSRWHLCKSQSFPRFPRKKTPTPLQKLLCDRKAGAGRPR</sequence>
<dbReference type="Proteomes" id="UP000215335">
    <property type="component" value="Unassembled WGS sequence"/>
</dbReference>
<evidence type="ECO:0000256" key="1">
    <source>
        <dbReference type="SAM" id="MobiDB-lite"/>
    </source>
</evidence>
<protein>
    <submittedName>
        <fullName evidence="2">Uncharacterized protein</fullName>
    </submittedName>
</protein>
<proteinExistence type="predicted"/>
<reference evidence="2 3" key="1">
    <citation type="journal article" date="2017" name="Curr. Biol.">
        <title>The Evolution of Venom by Co-option of Single-Copy Genes.</title>
        <authorList>
            <person name="Martinson E.O."/>
            <person name="Mrinalini"/>
            <person name="Kelkar Y.D."/>
            <person name="Chang C.H."/>
            <person name="Werren J.H."/>
        </authorList>
    </citation>
    <scope>NUCLEOTIDE SEQUENCE [LARGE SCALE GENOMIC DNA]</scope>
    <source>
        <strain evidence="2 3">Alberta</strain>
        <tissue evidence="2">Whole body</tissue>
    </source>
</reference>